<sequence>MVDPLSITVSVVGITTAALQSIQFLIQTIDKIKDDPDTIKGVSTDLHVIQPVLQNLVKLAQDNSSPIILSEQITHAHWLERSTEDKIFWIDRWRVGLFGLERIKTFRAQLSDCKGTLSIALSTATIITTSRQEHLMQEMKDMMLQQNELVIQQQIARADVETREIQLRMQQLPAGNDNELATTTPQLRECEPSRGELLHELGKRHTANQSFIKMCEEALSQTHYQRTGEKLKGVRATNNSSTITGFINTSGEESKIDQDISDVTADNFSIAVAGVVKNLDFKNLRPSGPDKV</sequence>
<organism evidence="2 3">
    <name type="scientific">Didymosphaeria variabile</name>
    <dbReference type="NCBI Taxonomy" id="1932322"/>
    <lineage>
        <taxon>Eukaryota</taxon>
        <taxon>Fungi</taxon>
        <taxon>Dikarya</taxon>
        <taxon>Ascomycota</taxon>
        <taxon>Pezizomycotina</taxon>
        <taxon>Dothideomycetes</taxon>
        <taxon>Pleosporomycetidae</taxon>
        <taxon>Pleosporales</taxon>
        <taxon>Massarineae</taxon>
        <taxon>Didymosphaeriaceae</taxon>
        <taxon>Didymosphaeria</taxon>
    </lineage>
</organism>
<feature type="domain" description="Azaphilone pigments biosynthesis cluster protein L N-terminal" evidence="1">
    <location>
        <begin position="2"/>
        <end position="63"/>
    </location>
</feature>
<evidence type="ECO:0000259" key="1">
    <source>
        <dbReference type="Pfam" id="PF17111"/>
    </source>
</evidence>
<proteinExistence type="predicted"/>
<dbReference type="GeneID" id="80912459"/>
<protein>
    <recommendedName>
        <fullName evidence="1">Azaphilone pigments biosynthesis cluster protein L N-terminal domain-containing protein</fullName>
    </recommendedName>
</protein>
<evidence type="ECO:0000313" key="3">
    <source>
        <dbReference type="Proteomes" id="UP001140513"/>
    </source>
</evidence>
<dbReference type="EMBL" id="JAPEUX010000006">
    <property type="protein sequence ID" value="KAJ4350308.1"/>
    <property type="molecule type" value="Genomic_DNA"/>
</dbReference>
<dbReference type="AlphaFoldDB" id="A0A9W8XHD5"/>
<gene>
    <name evidence="2" type="ORF">N0V89_008929</name>
</gene>
<keyword evidence="3" id="KW-1185">Reference proteome</keyword>
<comment type="caution">
    <text evidence="2">The sequence shown here is derived from an EMBL/GenBank/DDBJ whole genome shotgun (WGS) entry which is preliminary data.</text>
</comment>
<name>A0A9W8XHD5_9PLEO</name>
<dbReference type="OrthoDB" id="432483at2759"/>
<accession>A0A9W8XHD5</accession>
<reference evidence="2" key="1">
    <citation type="submission" date="2022-10" db="EMBL/GenBank/DDBJ databases">
        <title>Tapping the CABI collections for fungal endophytes: first genome assemblies for Collariella, Neodidymelliopsis, Ascochyta clinopodiicola, Didymella pomorum, Didymosphaeria variabile, Neocosmospora piperis and Neocucurbitaria cava.</title>
        <authorList>
            <person name="Hill R."/>
        </authorList>
    </citation>
    <scope>NUCLEOTIDE SEQUENCE</scope>
    <source>
        <strain evidence="2">IMI 356815</strain>
    </source>
</reference>
<dbReference type="Pfam" id="PF17111">
    <property type="entry name" value="PigL_N"/>
    <property type="match status" value="1"/>
</dbReference>
<dbReference type="Proteomes" id="UP001140513">
    <property type="component" value="Unassembled WGS sequence"/>
</dbReference>
<dbReference type="InterPro" id="IPR031348">
    <property type="entry name" value="PigL_N"/>
</dbReference>
<evidence type="ECO:0000313" key="2">
    <source>
        <dbReference type="EMBL" id="KAJ4350308.1"/>
    </source>
</evidence>
<dbReference type="RefSeq" id="XP_056069238.1">
    <property type="nucleotide sequence ID" value="XM_056217682.1"/>
</dbReference>